<feature type="compositionally biased region" description="Polar residues" evidence="1">
    <location>
        <begin position="15"/>
        <end position="30"/>
    </location>
</feature>
<keyword evidence="3" id="KW-1185">Reference proteome</keyword>
<organism evidence="2 3">
    <name type="scientific">Colletotrichum tanaceti</name>
    <dbReference type="NCBI Taxonomy" id="1306861"/>
    <lineage>
        <taxon>Eukaryota</taxon>
        <taxon>Fungi</taxon>
        <taxon>Dikarya</taxon>
        <taxon>Ascomycota</taxon>
        <taxon>Pezizomycotina</taxon>
        <taxon>Sordariomycetes</taxon>
        <taxon>Hypocreomycetidae</taxon>
        <taxon>Glomerellales</taxon>
        <taxon>Glomerellaceae</taxon>
        <taxon>Colletotrichum</taxon>
        <taxon>Colletotrichum destructivum species complex</taxon>
    </lineage>
</organism>
<accession>A0A4U6XTX2</accession>
<reference evidence="2 3" key="1">
    <citation type="journal article" date="2019" name="PLoS ONE">
        <title>Comparative genome analysis indicates high evolutionary potential of pathogenicity genes in Colletotrichum tanaceti.</title>
        <authorList>
            <person name="Lelwala R.V."/>
            <person name="Korhonen P.K."/>
            <person name="Young N.D."/>
            <person name="Scott J.B."/>
            <person name="Ades P.A."/>
            <person name="Gasser R.B."/>
            <person name="Taylor P.W.J."/>
        </authorList>
    </citation>
    <scope>NUCLEOTIDE SEQUENCE [LARGE SCALE GENOMIC DNA]</scope>
    <source>
        <strain evidence="2">BRIP57314</strain>
    </source>
</reference>
<feature type="region of interest" description="Disordered" evidence="1">
    <location>
        <begin position="1"/>
        <end position="104"/>
    </location>
</feature>
<feature type="compositionally biased region" description="Pro residues" evidence="1">
    <location>
        <begin position="88"/>
        <end position="97"/>
    </location>
</feature>
<gene>
    <name evidence="2" type="ORF">CTA1_11476</name>
</gene>
<protein>
    <submittedName>
        <fullName evidence="2">Uncharacterized protein</fullName>
    </submittedName>
</protein>
<feature type="compositionally biased region" description="Polar residues" evidence="1">
    <location>
        <begin position="52"/>
        <end position="66"/>
    </location>
</feature>
<proteinExistence type="predicted"/>
<sequence length="148" mass="15945">MAGYIQPAPPPATLLGNSTVGPSSPLQPTTCLHVAPSRLGSNTSARRLRECWSTTYDQKPVTTRSVAPSCAHAHSPTASPSDVAASSSPPPPPPPPNSYHSVSPFIHPHRLELVVQHPDRVRQPRQQHVKALIFIPPSLLRSLLTQRV</sequence>
<dbReference type="EMBL" id="PJEX01000009">
    <property type="protein sequence ID" value="TKW59453.1"/>
    <property type="molecule type" value="Genomic_DNA"/>
</dbReference>
<comment type="caution">
    <text evidence="2">The sequence shown here is derived from an EMBL/GenBank/DDBJ whole genome shotgun (WGS) entry which is preliminary data.</text>
</comment>
<dbReference type="AlphaFoldDB" id="A0A4U6XTX2"/>
<dbReference type="Proteomes" id="UP000310108">
    <property type="component" value="Unassembled WGS sequence"/>
</dbReference>
<evidence type="ECO:0000256" key="1">
    <source>
        <dbReference type="SAM" id="MobiDB-lite"/>
    </source>
</evidence>
<evidence type="ECO:0000313" key="2">
    <source>
        <dbReference type="EMBL" id="TKW59453.1"/>
    </source>
</evidence>
<name>A0A4U6XTX2_9PEZI</name>
<feature type="compositionally biased region" description="Low complexity" evidence="1">
    <location>
        <begin position="75"/>
        <end position="87"/>
    </location>
</feature>
<evidence type="ECO:0000313" key="3">
    <source>
        <dbReference type="Proteomes" id="UP000310108"/>
    </source>
</evidence>